<protein>
    <submittedName>
        <fullName evidence="3">Sensor histidine kinase YpdA</fullName>
        <ecNumber evidence="3">2.7.13.3</ecNumber>
    </submittedName>
</protein>
<evidence type="ECO:0000256" key="1">
    <source>
        <dbReference type="SAM" id="Phobius"/>
    </source>
</evidence>
<evidence type="ECO:0000313" key="4">
    <source>
        <dbReference type="EMBL" id="KAA6349296.1"/>
    </source>
</evidence>
<comment type="caution">
    <text evidence="3">The sequence shown here is derived from an EMBL/GenBank/DDBJ whole genome shotgun (WGS) entry which is preliminary data.</text>
</comment>
<reference evidence="3" key="1">
    <citation type="submission" date="2019-03" db="EMBL/GenBank/DDBJ databases">
        <title>Single cell metagenomics reveals metabolic interactions within the superorganism composed of flagellate Streblomastix strix and complex community of Bacteroidetes bacteria on its surface.</title>
        <authorList>
            <person name="Treitli S.C."/>
            <person name="Kolisko M."/>
            <person name="Husnik F."/>
            <person name="Keeling P."/>
            <person name="Hampl V."/>
        </authorList>
    </citation>
    <scope>NUCLEOTIDE SEQUENCE</scope>
    <source>
        <strain evidence="3">STM</strain>
    </source>
</reference>
<dbReference type="InterPro" id="IPR050640">
    <property type="entry name" value="Bact_2-comp_sensor_kinase"/>
</dbReference>
<evidence type="ECO:0000259" key="2">
    <source>
        <dbReference type="Pfam" id="PF06580"/>
    </source>
</evidence>
<dbReference type="GO" id="GO:0016020">
    <property type="term" value="C:membrane"/>
    <property type="evidence" value="ECO:0007669"/>
    <property type="project" value="InterPro"/>
</dbReference>
<dbReference type="EMBL" id="SNRY01000050">
    <property type="protein sequence ID" value="KAA6349277.1"/>
    <property type="molecule type" value="Genomic_DNA"/>
</dbReference>
<accession>A0A5J4STE2</accession>
<evidence type="ECO:0000313" key="3">
    <source>
        <dbReference type="EMBL" id="KAA6349277.1"/>
    </source>
</evidence>
<keyword evidence="3" id="KW-0808">Transferase</keyword>
<keyword evidence="1" id="KW-0812">Transmembrane</keyword>
<dbReference type="AlphaFoldDB" id="A0A5J4STE2"/>
<feature type="transmembrane region" description="Helical" evidence="1">
    <location>
        <begin position="90"/>
        <end position="114"/>
    </location>
</feature>
<dbReference type="GO" id="GO:0000155">
    <property type="term" value="F:phosphorelay sensor kinase activity"/>
    <property type="evidence" value="ECO:0007669"/>
    <property type="project" value="InterPro"/>
</dbReference>
<dbReference type="PANTHER" id="PTHR34220:SF7">
    <property type="entry name" value="SENSOR HISTIDINE KINASE YPDA"/>
    <property type="match status" value="1"/>
</dbReference>
<gene>
    <name evidence="3" type="ORF">EZS27_003281</name>
    <name evidence="4" type="ORF">EZS27_003300</name>
</gene>
<name>A0A5J4STE2_9ZZZZ</name>
<feature type="transmembrane region" description="Helical" evidence="1">
    <location>
        <begin position="134"/>
        <end position="150"/>
    </location>
</feature>
<organism evidence="3">
    <name type="scientific">termite gut metagenome</name>
    <dbReference type="NCBI Taxonomy" id="433724"/>
    <lineage>
        <taxon>unclassified sequences</taxon>
        <taxon>metagenomes</taxon>
        <taxon>organismal metagenomes</taxon>
    </lineage>
</organism>
<dbReference type="Pfam" id="PF06580">
    <property type="entry name" value="His_kinase"/>
    <property type="match status" value="1"/>
</dbReference>
<dbReference type="InterPro" id="IPR010559">
    <property type="entry name" value="Sig_transdc_His_kin_internal"/>
</dbReference>
<dbReference type="EMBL" id="SNRY01000050">
    <property type="protein sequence ID" value="KAA6349296.1"/>
    <property type="molecule type" value="Genomic_DNA"/>
</dbReference>
<proteinExistence type="predicted"/>
<keyword evidence="3" id="KW-0418">Kinase</keyword>
<dbReference type="PANTHER" id="PTHR34220">
    <property type="entry name" value="SENSOR HISTIDINE KINASE YPDA"/>
    <property type="match status" value="1"/>
</dbReference>
<keyword evidence="1" id="KW-1133">Transmembrane helix</keyword>
<feature type="transmembrane region" description="Helical" evidence="1">
    <location>
        <begin position="57"/>
        <end position="78"/>
    </location>
</feature>
<dbReference type="EC" id="2.7.13.3" evidence="3"/>
<feature type="transmembrane region" description="Helical" evidence="1">
    <location>
        <begin position="14"/>
        <end position="37"/>
    </location>
</feature>
<dbReference type="InterPro" id="IPR036890">
    <property type="entry name" value="HATPase_C_sf"/>
</dbReference>
<feature type="domain" description="Signal transduction histidine kinase internal region" evidence="2">
    <location>
        <begin position="171"/>
        <end position="247"/>
    </location>
</feature>
<keyword evidence="1" id="KW-0472">Membrane</keyword>
<dbReference type="Gene3D" id="3.30.565.10">
    <property type="entry name" value="Histidine kinase-like ATPase, C-terminal domain"/>
    <property type="match status" value="1"/>
</dbReference>
<sequence length="350" mass="40917">MNPLQKSPLNYKTAIILALGISLLMNVLFLIMFFYGRDAVLPSEAERVRLEFHISNAFMHIFFNFLVTFLLYSLNFKLLRSKLFPQRLKWLFIVWTIFICTPVLSYICSSIQIQFTDLGPYPKRFIHGGMFRDYFLAIVVLLSSQLIYLSHKQQKTVLENETLQAEYMKTRFMALKNQVDPHFLFNSLNTLSSLIKMDADKAQEYVQQLSYVFRYTLQNKEVITLEEELKFTLAYCHLMKIRYGESLQFVQHIDEKYYHYSIVPLSLQTLVENAIKHNVVSNKQPILITFSTSERETIRVINPVQPKKDAESGESIGLSNLSERYRLLWNKEISIKNTGGVFEVEIPLIS</sequence>